<evidence type="ECO:0000313" key="3">
    <source>
        <dbReference type="Proteomes" id="UP000298179"/>
    </source>
</evidence>
<evidence type="ECO:0000256" key="1">
    <source>
        <dbReference type="SAM" id="MobiDB-lite"/>
    </source>
</evidence>
<dbReference type="RefSeq" id="WP_134760223.1">
    <property type="nucleotide sequence ID" value="NZ_SOZD01000001.1"/>
</dbReference>
<feature type="region of interest" description="Disordered" evidence="1">
    <location>
        <begin position="154"/>
        <end position="225"/>
    </location>
</feature>
<dbReference type="AlphaFoldDB" id="A0A4Y8RTG6"/>
<sequence length="304" mass="34079">MEVKGPNEEQPDRKRVDFGKPGDDHRFHLGRDDWRRRACAEKKMPKIAIRIAGILADHLNRQDLYCYPTDEQLAIKLQTSERNIGKGLRALDGFGYIERKTIPKRDENREVIGRVRSIYLTVPVTSALPISAREPSPTGIAGRIQSLRNSVKTAVGGGERNTSEVNGTEVNGTPEVNGTNRAGERNDGVPNTPDNNTPDNSRFATKGKSGSYAHARARGNPFRSPGSWGDDLNFLSVFDRFVIETTGGQDLEAGAIERVTQEAFDRATDSDEMFMPCHWAAFPHERKEWFRWRASQLVHHREAA</sequence>
<keyword evidence="3" id="KW-1185">Reference proteome</keyword>
<dbReference type="OrthoDB" id="8448370at2"/>
<name>A0A4Y8RTG6_9HYPH</name>
<dbReference type="Proteomes" id="UP000298179">
    <property type="component" value="Unassembled WGS sequence"/>
</dbReference>
<organism evidence="2 3">
    <name type="scientific">Jiella endophytica</name>
    <dbReference type="NCBI Taxonomy" id="2558362"/>
    <lineage>
        <taxon>Bacteria</taxon>
        <taxon>Pseudomonadati</taxon>
        <taxon>Pseudomonadota</taxon>
        <taxon>Alphaproteobacteria</taxon>
        <taxon>Hyphomicrobiales</taxon>
        <taxon>Aurantimonadaceae</taxon>
        <taxon>Jiella</taxon>
    </lineage>
</organism>
<accession>A0A4Y8RTG6</accession>
<feature type="region of interest" description="Disordered" evidence="1">
    <location>
        <begin position="1"/>
        <end position="24"/>
    </location>
</feature>
<feature type="compositionally biased region" description="Polar residues" evidence="1">
    <location>
        <begin position="163"/>
        <end position="180"/>
    </location>
</feature>
<comment type="caution">
    <text evidence="2">The sequence shown here is derived from an EMBL/GenBank/DDBJ whole genome shotgun (WGS) entry which is preliminary data.</text>
</comment>
<feature type="compositionally biased region" description="Low complexity" evidence="1">
    <location>
        <begin position="190"/>
        <end position="200"/>
    </location>
</feature>
<protein>
    <recommendedName>
        <fullName evidence="4">Helix-turn-helix domain-containing protein</fullName>
    </recommendedName>
</protein>
<gene>
    <name evidence="2" type="ORF">E3C22_03450</name>
</gene>
<proteinExistence type="predicted"/>
<evidence type="ECO:0008006" key="4">
    <source>
        <dbReference type="Google" id="ProtNLM"/>
    </source>
</evidence>
<reference evidence="2 3" key="1">
    <citation type="submission" date="2019-03" db="EMBL/GenBank/DDBJ databases">
        <title>Jiella endophytica sp. nov., a novel endophytic bacterium isolated from root of Ficus microcarpa Linn. f.</title>
        <authorList>
            <person name="Tuo L."/>
        </authorList>
    </citation>
    <scope>NUCLEOTIDE SEQUENCE [LARGE SCALE GENOMIC DNA]</scope>
    <source>
        <strain evidence="2 3">CBS5Q-3</strain>
    </source>
</reference>
<dbReference type="EMBL" id="SOZD01000001">
    <property type="protein sequence ID" value="TFF27526.1"/>
    <property type="molecule type" value="Genomic_DNA"/>
</dbReference>
<evidence type="ECO:0000313" key="2">
    <source>
        <dbReference type="EMBL" id="TFF27526.1"/>
    </source>
</evidence>